<feature type="domain" description="HTH cro/C1-type" evidence="6">
    <location>
        <begin position="19"/>
        <end position="63"/>
    </location>
</feature>
<dbReference type="GO" id="GO:0000976">
    <property type="term" value="F:transcription cis-regulatory region binding"/>
    <property type="evidence" value="ECO:0007669"/>
    <property type="project" value="TreeGrafter"/>
</dbReference>
<dbReference type="SUPFAM" id="SSF47413">
    <property type="entry name" value="lambda repressor-like DNA-binding domains"/>
    <property type="match status" value="1"/>
</dbReference>
<accession>A0A7W6MLK6</accession>
<dbReference type="RefSeq" id="WP_183201392.1">
    <property type="nucleotide sequence ID" value="NZ_JACIEK010000013.1"/>
</dbReference>
<evidence type="ECO:0000313" key="8">
    <source>
        <dbReference type="Proteomes" id="UP000542776"/>
    </source>
</evidence>
<dbReference type="Proteomes" id="UP000542776">
    <property type="component" value="Unassembled WGS sequence"/>
</dbReference>
<evidence type="ECO:0000256" key="4">
    <source>
        <dbReference type="ARBA" id="ARBA00023163"/>
    </source>
</evidence>
<dbReference type="InterPro" id="IPR000843">
    <property type="entry name" value="HTH_LacI"/>
</dbReference>
<dbReference type="PANTHER" id="PTHR30146">
    <property type="entry name" value="LACI-RELATED TRANSCRIPTIONAL REPRESSOR"/>
    <property type="match status" value="1"/>
</dbReference>
<keyword evidence="4" id="KW-0804">Transcription</keyword>
<dbReference type="PANTHER" id="PTHR30146:SF148">
    <property type="entry name" value="HTH-TYPE TRANSCRIPTIONAL REPRESSOR PURR-RELATED"/>
    <property type="match status" value="1"/>
</dbReference>
<dbReference type="InterPro" id="IPR028082">
    <property type="entry name" value="Peripla_BP_I"/>
</dbReference>
<dbReference type="InterPro" id="IPR001761">
    <property type="entry name" value="Peripla_BP/Lac1_sug-bd_dom"/>
</dbReference>
<keyword evidence="3" id="KW-0238">DNA-binding</keyword>
<dbReference type="Gene3D" id="3.40.50.2300">
    <property type="match status" value="2"/>
</dbReference>
<protein>
    <submittedName>
        <fullName evidence="7">LacI family transcriptional regulator</fullName>
    </submittedName>
</protein>
<dbReference type="Pfam" id="PF00532">
    <property type="entry name" value="Peripla_BP_1"/>
    <property type="match status" value="1"/>
</dbReference>
<proteinExistence type="predicted"/>
<evidence type="ECO:0000259" key="6">
    <source>
        <dbReference type="PROSITE" id="PS50943"/>
    </source>
</evidence>
<dbReference type="AlphaFoldDB" id="A0A7W6MLK6"/>
<dbReference type="PROSITE" id="PS50943">
    <property type="entry name" value="HTH_CROC1"/>
    <property type="match status" value="1"/>
</dbReference>
<dbReference type="CDD" id="cd06267">
    <property type="entry name" value="PBP1_LacI_sugar_binding-like"/>
    <property type="match status" value="1"/>
</dbReference>
<dbReference type="SMART" id="SM00354">
    <property type="entry name" value="HTH_LACI"/>
    <property type="match status" value="1"/>
</dbReference>
<keyword evidence="2" id="KW-0805">Transcription regulation</keyword>
<dbReference type="SUPFAM" id="SSF53822">
    <property type="entry name" value="Periplasmic binding protein-like I"/>
    <property type="match status" value="1"/>
</dbReference>
<evidence type="ECO:0000256" key="1">
    <source>
        <dbReference type="ARBA" id="ARBA00022491"/>
    </source>
</evidence>
<evidence type="ECO:0000313" key="7">
    <source>
        <dbReference type="EMBL" id="MBB3999882.1"/>
    </source>
</evidence>
<dbReference type="EMBL" id="JACIEK010000013">
    <property type="protein sequence ID" value="MBB3999882.1"/>
    <property type="molecule type" value="Genomic_DNA"/>
</dbReference>
<evidence type="ECO:0000259" key="5">
    <source>
        <dbReference type="PROSITE" id="PS50932"/>
    </source>
</evidence>
<organism evidence="7 8">
    <name type="scientific">Aureimonas pseudogalii</name>
    <dbReference type="NCBI Taxonomy" id="1744844"/>
    <lineage>
        <taxon>Bacteria</taxon>
        <taxon>Pseudomonadati</taxon>
        <taxon>Pseudomonadota</taxon>
        <taxon>Alphaproteobacteria</taxon>
        <taxon>Hyphomicrobiales</taxon>
        <taxon>Aurantimonadaceae</taxon>
        <taxon>Aureimonas</taxon>
    </lineage>
</organism>
<dbReference type="GO" id="GO:0003700">
    <property type="term" value="F:DNA-binding transcription factor activity"/>
    <property type="evidence" value="ECO:0007669"/>
    <property type="project" value="TreeGrafter"/>
</dbReference>
<dbReference type="Gene3D" id="1.10.260.40">
    <property type="entry name" value="lambda repressor-like DNA-binding domains"/>
    <property type="match status" value="1"/>
</dbReference>
<keyword evidence="8" id="KW-1185">Reference proteome</keyword>
<dbReference type="Pfam" id="PF00356">
    <property type="entry name" value="LacI"/>
    <property type="match status" value="1"/>
</dbReference>
<comment type="caution">
    <text evidence="7">The sequence shown here is derived from an EMBL/GenBank/DDBJ whole genome shotgun (WGS) entry which is preliminary data.</text>
</comment>
<evidence type="ECO:0000256" key="2">
    <source>
        <dbReference type="ARBA" id="ARBA00023015"/>
    </source>
</evidence>
<gene>
    <name evidence="7" type="ORF">GGR04_003754</name>
</gene>
<dbReference type="InterPro" id="IPR010982">
    <property type="entry name" value="Lambda_DNA-bd_dom_sf"/>
</dbReference>
<keyword evidence="1" id="KW-0678">Repressor</keyword>
<dbReference type="PROSITE" id="PS50932">
    <property type="entry name" value="HTH_LACI_2"/>
    <property type="match status" value="1"/>
</dbReference>
<dbReference type="InterPro" id="IPR001387">
    <property type="entry name" value="Cro/C1-type_HTH"/>
</dbReference>
<name>A0A7W6MLK6_9HYPH</name>
<dbReference type="CDD" id="cd01392">
    <property type="entry name" value="HTH_LacI"/>
    <property type="match status" value="1"/>
</dbReference>
<reference evidence="7 8" key="1">
    <citation type="submission" date="2020-08" db="EMBL/GenBank/DDBJ databases">
        <title>Genomic Encyclopedia of Type Strains, Phase IV (KMG-IV): sequencing the most valuable type-strain genomes for metagenomic binning, comparative biology and taxonomic classification.</title>
        <authorList>
            <person name="Goeker M."/>
        </authorList>
    </citation>
    <scope>NUCLEOTIDE SEQUENCE [LARGE SCALE GENOMIC DNA]</scope>
    <source>
        <strain evidence="7 8">DSM 102238</strain>
    </source>
</reference>
<sequence>MKQPCPYQQALDLEWTAILDISLATVAERAGVSVSTVSRIVNGETRRASPETVARVLRAVEEVGYRPNSVGRALRTRQSQVVAMLVANLDNPVMATIASSTEAALRNAGYVMILCDTHDRADLQDEYLEAMRSQLVCGFVLVAAVPSRVLSKLCHERAPLVFVTRRSPHGVGAFVGIDDRAAGAAVAECFVSDKRQRLGVVLPVHSSPAAKARVAGFADRLAELGVDPRTVRHEMGEGTSHLDVGYDAAHRIFEAGPVHDALFCLSDQIAYGVHRRARERGIEIPEACSLISIDGSPLNAWIAPWLCSIQIPYANYGEEIVSSLKCVTAEETAEDRILPIQMASYYGPIAKD</sequence>
<feature type="domain" description="HTH lacI-type" evidence="5">
    <location>
        <begin position="21"/>
        <end position="76"/>
    </location>
</feature>
<evidence type="ECO:0000256" key="3">
    <source>
        <dbReference type="ARBA" id="ARBA00023125"/>
    </source>
</evidence>